<dbReference type="PANTHER" id="PTHR36766:SF40">
    <property type="entry name" value="DISEASE RESISTANCE PROTEIN RGA3"/>
    <property type="match status" value="1"/>
</dbReference>
<proteinExistence type="predicted"/>
<dbReference type="SUPFAM" id="SSF52058">
    <property type="entry name" value="L domain-like"/>
    <property type="match status" value="1"/>
</dbReference>
<reference evidence="1" key="1">
    <citation type="submission" date="2014-09" db="EMBL/GenBank/DDBJ databases">
        <authorList>
            <person name="Magalhaes I.L.F."/>
            <person name="Oliveira U."/>
            <person name="Santos F.R."/>
            <person name="Vidigal T.H.D.A."/>
            <person name="Brescovit A.D."/>
            <person name="Santos A.J."/>
        </authorList>
    </citation>
    <scope>NUCLEOTIDE SEQUENCE</scope>
    <source>
        <tissue evidence="1">Shoot tissue taken approximately 20 cm above the soil surface</tissue>
    </source>
</reference>
<organism evidence="1">
    <name type="scientific">Arundo donax</name>
    <name type="common">Giant reed</name>
    <name type="synonym">Donax arundinaceus</name>
    <dbReference type="NCBI Taxonomy" id="35708"/>
    <lineage>
        <taxon>Eukaryota</taxon>
        <taxon>Viridiplantae</taxon>
        <taxon>Streptophyta</taxon>
        <taxon>Embryophyta</taxon>
        <taxon>Tracheophyta</taxon>
        <taxon>Spermatophyta</taxon>
        <taxon>Magnoliopsida</taxon>
        <taxon>Liliopsida</taxon>
        <taxon>Poales</taxon>
        <taxon>Poaceae</taxon>
        <taxon>PACMAD clade</taxon>
        <taxon>Arundinoideae</taxon>
        <taxon>Arundineae</taxon>
        <taxon>Arundo</taxon>
    </lineage>
</organism>
<accession>A0A0A9BJ38</accession>
<dbReference type="Gene3D" id="3.80.10.10">
    <property type="entry name" value="Ribonuclease Inhibitor"/>
    <property type="match status" value="1"/>
</dbReference>
<evidence type="ECO:0000313" key="1">
    <source>
        <dbReference type="EMBL" id="JAD59307.1"/>
    </source>
</evidence>
<dbReference type="AlphaFoldDB" id="A0A0A9BJ38"/>
<dbReference type="PANTHER" id="PTHR36766">
    <property type="entry name" value="PLANT BROAD-SPECTRUM MILDEW RESISTANCE PROTEIN RPW8"/>
    <property type="match status" value="1"/>
</dbReference>
<reference evidence="1" key="2">
    <citation type="journal article" date="2015" name="Data Brief">
        <title>Shoot transcriptome of the giant reed, Arundo donax.</title>
        <authorList>
            <person name="Barrero R.A."/>
            <person name="Guerrero F.D."/>
            <person name="Moolhuijzen P."/>
            <person name="Goolsby J.A."/>
            <person name="Tidwell J."/>
            <person name="Bellgard S.E."/>
            <person name="Bellgard M.I."/>
        </authorList>
    </citation>
    <scope>NUCLEOTIDE SEQUENCE</scope>
    <source>
        <tissue evidence="1">Shoot tissue taken approximately 20 cm above the soil surface</tissue>
    </source>
</reference>
<name>A0A0A9BJ38_ARUDO</name>
<protein>
    <submittedName>
        <fullName evidence="1">Uncharacterized protein</fullName>
    </submittedName>
</protein>
<dbReference type="EMBL" id="GBRH01238588">
    <property type="protein sequence ID" value="JAD59307.1"/>
    <property type="molecule type" value="Transcribed_RNA"/>
</dbReference>
<sequence length="161" mass="17756">MFLTISGCSSLVQDSPDQSIEGADISGCALELSELDIDHPALLYKEPLQSITTVKRLRISGGPELTLLPEEWLLHNYQALEEIVVYDASHLQCLPQAMASLTSLQSLQISHANLIQALPDIPSSLSNLRMDNCHSELKKGYKKNVGPDWTKIADIRDVDIC</sequence>
<dbReference type="InterPro" id="IPR032675">
    <property type="entry name" value="LRR_dom_sf"/>
</dbReference>